<proteinExistence type="predicted"/>
<evidence type="ECO:0000313" key="4">
    <source>
        <dbReference type="Proteomes" id="UP001501777"/>
    </source>
</evidence>
<organism evidence="3 4">
    <name type="scientific">Streptomyces longisporus</name>
    <dbReference type="NCBI Taxonomy" id="1948"/>
    <lineage>
        <taxon>Bacteria</taxon>
        <taxon>Bacillati</taxon>
        <taxon>Actinomycetota</taxon>
        <taxon>Actinomycetes</taxon>
        <taxon>Kitasatosporales</taxon>
        <taxon>Streptomycetaceae</taxon>
        <taxon>Streptomyces</taxon>
    </lineage>
</organism>
<keyword evidence="4" id="KW-1185">Reference proteome</keyword>
<accession>A0ABP5Z761</accession>
<comment type="caution">
    <text evidence="3">The sequence shown here is derived from an EMBL/GenBank/DDBJ whole genome shotgun (WGS) entry which is preliminary data.</text>
</comment>
<protein>
    <recommendedName>
        <fullName evidence="5">HEAT repeat domain-containing protein</fullName>
    </recommendedName>
</protein>
<gene>
    <name evidence="3" type="ORF">GCM10010276_37200</name>
</gene>
<keyword evidence="2" id="KW-0472">Membrane</keyword>
<feature type="region of interest" description="Disordered" evidence="1">
    <location>
        <begin position="146"/>
        <end position="178"/>
    </location>
</feature>
<feature type="transmembrane region" description="Helical" evidence="2">
    <location>
        <begin position="211"/>
        <end position="231"/>
    </location>
</feature>
<dbReference type="Proteomes" id="UP001501777">
    <property type="component" value="Unassembled WGS sequence"/>
</dbReference>
<name>A0ABP5Z761_STRLO</name>
<feature type="transmembrane region" description="Helical" evidence="2">
    <location>
        <begin position="264"/>
        <end position="282"/>
    </location>
</feature>
<dbReference type="EMBL" id="BAAASG010000008">
    <property type="protein sequence ID" value="GAA2493649.1"/>
    <property type="molecule type" value="Genomic_DNA"/>
</dbReference>
<reference evidence="4" key="1">
    <citation type="journal article" date="2019" name="Int. J. Syst. Evol. Microbiol.">
        <title>The Global Catalogue of Microorganisms (GCM) 10K type strain sequencing project: providing services to taxonomists for standard genome sequencing and annotation.</title>
        <authorList>
            <consortium name="The Broad Institute Genomics Platform"/>
            <consortium name="The Broad Institute Genome Sequencing Center for Infectious Disease"/>
            <person name="Wu L."/>
            <person name="Ma J."/>
        </authorList>
    </citation>
    <scope>NUCLEOTIDE SEQUENCE [LARGE SCALE GENOMIC DNA]</scope>
    <source>
        <strain evidence="4">JCM 4395</strain>
    </source>
</reference>
<keyword evidence="2" id="KW-0812">Transmembrane</keyword>
<evidence type="ECO:0008006" key="5">
    <source>
        <dbReference type="Google" id="ProtNLM"/>
    </source>
</evidence>
<evidence type="ECO:0000313" key="3">
    <source>
        <dbReference type="EMBL" id="GAA2493649.1"/>
    </source>
</evidence>
<sequence>MSIRSSSPRPYDPSIVGAHDDPASALVHAAIADRPLEEVANLITMLEQSPEYAKATIDALRAVGTDRSVEDVTRLVTLLTQPPRDPSSADEVIRAAAENRPVEEVTRLMALLHLPSTERRFGQEAAKAVAAARSVEDLVELIGRLSTDRGAHPAPPKAEPSLAQAGEADWRPEGTGTGLPPFPTVLPSYGGDTMPRQPVGAPRRAAERPPWAGLLVAAALFLCALLWFPMYKSGTSVQVYASGIAVSILYALLAVLVTLRPVRAVLVVAAVLPALLAGAELYRGFRSRSLFRALDLTLAPGWLAGLVAVIAALTAVTALVLRAAARPPALGGAPARPLATARRLD</sequence>
<feature type="transmembrane region" description="Helical" evidence="2">
    <location>
        <begin position="237"/>
        <end position="257"/>
    </location>
</feature>
<feature type="transmembrane region" description="Helical" evidence="2">
    <location>
        <begin position="302"/>
        <end position="321"/>
    </location>
</feature>
<evidence type="ECO:0000256" key="2">
    <source>
        <dbReference type="SAM" id="Phobius"/>
    </source>
</evidence>
<keyword evidence="2" id="KW-1133">Transmembrane helix</keyword>
<evidence type="ECO:0000256" key="1">
    <source>
        <dbReference type="SAM" id="MobiDB-lite"/>
    </source>
</evidence>
<dbReference type="RefSeq" id="WP_344401487.1">
    <property type="nucleotide sequence ID" value="NZ_BAAASG010000008.1"/>
</dbReference>